<dbReference type="InterPro" id="IPR000630">
    <property type="entry name" value="Ribosomal_uS8"/>
</dbReference>
<dbReference type="AlphaFoldDB" id="A0A538SGK5"/>
<organism evidence="9 10">
    <name type="scientific">Eiseniibacteriota bacterium</name>
    <dbReference type="NCBI Taxonomy" id="2212470"/>
    <lineage>
        <taxon>Bacteria</taxon>
        <taxon>Candidatus Eiseniibacteriota</taxon>
    </lineage>
</organism>
<keyword evidence="2 7" id="KW-0699">rRNA-binding</keyword>
<dbReference type="PROSITE" id="PS00053">
    <property type="entry name" value="RIBOSOMAL_S8"/>
    <property type="match status" value="1"/>
</dbReference>
<dbReference type="FunFam" id="3.30.1490.10:FF:000001">
    <property type="entry name" value="30S ribosomal protein S8"/>
    <property type="match status" value="1"/>
</dbReference>
<dbReference type="GO" id="GO:0019843">
    <property type="term" value="F:rRNA binding"/>
    <property type="evidence" value="ECO:0007669"/>
    <property type="project" value="UniProtKB-UniRule"/>
</dbReference>
<dbReference type="GO" id="GO:0005840">
    <property type="term" value="C:ribosome"/>
    <property type="evidence" value="ECO:0007669"/>
    <property type="project" value="UniProtKB-KW"/>
</dbReference>
<evidence type="ECO:0000256" key="4">
    <source>
        <dbReference type="ARBA" id="ARBA00022980"/>
    </source>
</evidence>
<dbReference type="EMBL" id="VBOR01000033">
    <property type="protein sequence ID" value="TMQ50502.1"/>
    <property type="molecule type" value="Genomic_DNA"/>
</dbReference>
<evidence type="ECO:0000313" key="9">
    <source>
        <dbReference type="EMBL" id="TMQ50502.1"/>
    </source>
</evidence>
<evidence type="ECO:0000256" key="3">
    <source>
        <dbReference type="ARBA" id="ARBA00022884"/>
    </source>
</evidence>
<reference evidence="9 10" key="1">
    <citation type="journal article" date="2019" name="Nat. Microbiol.">
        <title>Mediterranean grassland soil C-N compound turnover is dependent on rainfall and depth, and is mediated by genomically divergent microorganisms.</title>
        <authorList>
            <person name="Diamond S."/>
            <person name="Andeer P.F."/>
            <person name="Li Z."/>
            <person name="Crits-Christoph A."/>
            <person name="Burstein D."/>
            <person name="Anantharaman K."/>
            <person name="Lane K.R."/>
            <person name="Thomas B.C."/>
            <person name="Pan C."/>
            <person name="Northen T.R."/>
            <person name="Banfield J.F."/>
        </authorList>
    </citation>
    <scope>NUCLEOTIDE SEQUENCE [LARGE SCALE GENOMIC DNA]</scope>
    <source>
        <strain evidence="9">WS_1</strain>
    </source>
</reference>
<dbReference type="Pfam" id="PF00410">
    <property type="entry name" value="Ribosomal_S8"/>
    <property type="match status" value="1"/>
</dbReference>
<sequence length="132" mass="14930">MSVSDPVADLLTCIRNACKAKHKKVDVPASNLKTELVRLLLKEKFINNYKSIDDKKQGLLRIYLKYDAKEKSVIQGIERVSKPGRRVYLRRHEIPKVRGGMGSAIVSTPSGIMTDIEARDEGLGGEYLFRVW</sequence>
<dbReference type="InterPro" id="IPR047863">
    <property type="entry name" value="Ribosomal_uS8_CS"/>
</dbReference>
<dbReference type="PANTHER" id="PTHR11758">
    <property type="entry name" value="40S RIBOSOMAL PROTEIN S15A"/>
    <property type="match status" value="1"/>
</dbReference>
<evidence type="ECO:0000256" key="1">
    <source>
        <dbReference type="ARBA" id="ARBA00006471"/>
    </source>
</evidence>
<evidence type="ECO:0000256" key="2">
    <source>
        <dbReference type="ARBA" id="ARBA00022730"/>
    </source>
</evidence>
<evidence type="ECO:0000313" key="10">
    <source>
        <dbReference type="Proteomes" id="UP000316292"/>
    </source>
</evidence>
<evidence type="ECO:0000256" key="7">
    <source>
        <dbReference type="HAMAP-Rule" id="MF_01302"/>
    </source>
</evidence>
<keyword evidence="5 7" id="KW-0687">Ribonucleoprotein</keyword>
<proteinExistence type="inferred from homology"/>
<dbReference type="NCBIfam" id="NF001109">
    <property type="entry name" value="PRK00136.1"/>
    <property type="match status" value="1"/>
</dbReference>
<dbReference type="Gene3D" id="3.30.1370.30">
    <property type="match status" value="1"/>
</dbReference>
<comment type="caution">
    <text evidence="9">The sequence shown here is derived from an EMBL/GenBank/DDBJ whole genome shotgun (WGS) entry which is preliminary data.</text>
</comment>
<dbReference type="HAMAP" id="MF_01302_B">
    <property type="entry name" value="Ribosomal_uS8_B"/>
    <property type="match status" value="1"/>
</dbReference>
<name>A0A538SGK5_UNCEI</name>
<dbReference type="Proteomes" id="UP000316292">
    <property type="component" value="Unassembled WGS sequence"/>
</dbReference>
<protein>
    <recommendedName>
        <fullName evidence="6 7">Small ribosomal subunit protein uS8</fullName>
    </recommendedName>
</protein>
<evidence type="ECO:0000256" key="8">
    <source>
        <dbReference type="RuleBase" id="RU003660"/>
    </source>
</evidence>
<dbReference type="GO" id="GO:1990904">
    <property type="term" value="C:ribonucleoprotein complex"/>
    <property type="evidence" value="ECO:0007669"/>
    <property type="project" value="UniProtKB-KW"/>
</dbReference>
<gene>
    <name evidence="7 9" type="primary">rpsH</name>
    <name evidence="9" type="ORF">E6K71_02415</name>
</gene>
<dbReference type="InterPro" id="IPR035987">
    <property type="entry name" value="Ribosomal_uS8_sf"/>
</dbReference>
<evidence type="ECO:0000256" key="6">
    <source>
        <dbReference type="ARBA" id="ARBA00035258"/>
    </source>
</evidence>
<comment type="similarity">
    <text evidence="1 7 8">Belongs to the universal ribosomal protein uS8 family.</text>
</comment>
<dbReference type="FunFam" id="3.30.1370.30:FF:000002">
    <property type="entry name" value="30S ribosomal protein S8"/>
    <property type="match status" value="1"/>
</dbReference>
<keyword evidence="4 7" id="KW-0689">Ribosomal protein</keyword>
<dbReference type="GO" id="GO:0006412">
    <property type="term" value="P:translation"/>
    <property type="evidence" value="ECO:0007669"/>
    <property type="project" value="UniProtKB-UniRule"/>
</dbReference>
<dbReference type="GO" id="GO:0005737">
    <property type="term" value="C:cytoplasm"/>
    <property type="evidence" value="ECO:0007669"/>
    <property type="project" value="UniProtKB-ARBA"/>
</dbReference>
<keyword evidence="3 7" id="KW-0694">RNA-binding</keyword>
<accession>A0A538SGK5</accession>
<evidence type="ECO:0000256" key="5">
    <source>
        <dbReference type="ARBA" id="ARBA00023274"/>
    </source>
</evidence>
<dbReference type="SUPFAM" id="SSF56047">
    <property type="entry name" value="Ribosomal protein S8"/>
    <property type="match status" value="1"/>
</dbReference>
<dbReference type="Gene3D" id="3.30.1490.10">
    <property type="match status" value="1"/>
</dbReference>
<dbReference type="GO" id="GO:0003735">
    <property type="term" value="F:structural constituent of ribosome"/>
    <property type="evidence" value="ECO:0007669"/>
    <property type="project" value="InterPro"/>
</dbReference>
<comment type="function">
    <text evidence="7">One of the primary rRNA binding proteins, it binds directly to 16S rRNA central domain where it helps coordinate assembly of the platform of the 30S subunit.</text>
</comment>
<comment type="subunit">
    <text evidence="7">Part of the 30S ribosomal subunit. Contacts proteins S5 and S12.</text>
</comment>